<dbReference type="SUPFAM" id="SSF54001">
    <property type="entry name" value="Cysteine proteinases"/>
    <property type="match status" value="1"/>
</dbReference>
<evidence type="ECO:0000313" key="3">
    <source>
        <dbReference type="EMBL" id="KAK9696550.1"/>
    </source>
</evidence>
<evidence type="ECO:0000259" key="2">
    <source>
        <dbReference type="PROSITE" id="PS50911"/>
    </source>
</evidence>
<feature type="region of interest" description="Disordered" evidence="1">
    <location>
        <begin position="1"/>
        <end position="65"/>
    </location>
</feature>
<protein>
    <recommendedName>
        <fullName evidence="2">Peptidase C51 domain-containing protein</fullName>
    </recommendedName>
</protein>
<dbReference type="Proteomes" id="UP001479436">
    <property type="component" value="Unassembled WGS sequence"/>
</dbReference>
<gene>
    <name evidence="3" type="ORF">K7432_012408</name>
</gene>
<feature type="compositionally biased region" description="Low complexity" evidence="1">
    <location>
        <begin position="25"/>
        <end position="65"/>
    </location>
</feature>
<feature type="domain" description="Peptidase C51" evidence="2">
    <location>
        <begin position="51"/>
        <end position="179"/>
    </location>
</feature>
<comment type="caution">
    <text evidence="3">The sequence shown here is derived from an EMBL/GenBank/DDBJ whole genome shotgun (WGS) entry which is preliminary data.</text>
</comment>
<evidence type="ECO:0000313" key="4">
    <source>
        <dbReference type="Proteomes" id="UP001479436"/>
    </source>
</evidence>
<dbReference type="InterPro" id="IPR038765">
    <property type="entry name" value="Papain-like_cys_pep_sf"/>
</dbReference>
<keyword evidence="4" id="KW-1185">Reference proteome</keyword>
<feature type="compositionally biased region" description="Basic and acidic residues" evidence="1">
    <location>
        <begin position="1"/>
        <end position="19"/>
    </location>
</feature>
<name>A0ABR2VS99_9FUNG</name>
<sequence>ASESQHTRDDGDTSPHSDSDASPYTNSDTPTPSQDPSTTGPVTDTTGTPTNTTTPTNGTTSVGTGKLEFRFHNGQCTDWADARYAQLTGHHVSWSGDARTWASAAKKAKGWTVSPTPKQPSIIVLQPGVQGTGSAGHVAVVEKILSPTSVSTSNYNYNGGPYIKKTVTFKTGNGVDFIWYT</sequence>
<dbReference type="EMBL" id="JASJQH010007950">
    <property type="protein sequence ID" value="KAK9696550.1"/>
    <property type="molecule type" value="Genomic_DNA"/>
</dbReference>
<dbReference type="PROSITE" id="PS50911">
    <property type="entry name" value="CHAP"/>
    <property type="match status" value="1"/>
</dbReference>
<dbReference type="Pfam" id="PF05257">
    <property type="entry name" value="CHAP"/>
    <property type="match status" value="1"/>
</dbReference>
<feature type="non-terminal residue" evidence="3">
    <location>
        <position position="1"/>
    </location>
</feature>
<reference evidence="3 4" key="1">
    <citation type="submission" date="2023-04" db="EMBL/GenBank/DDBJ databases">
        <title>Genome of Basidiobolus ranarum AG-B5.</title>
        <authorList>
            <person name="Stajich J.E."/>
            <person name="Carter-House D."/>
            <person name="Gryganskyi A."/>
        </authorList>
    </citation>
    <scope>NUCLEOTIDE SEQUENCE [LARGE SCALE GENOMIC DNA]</scope>
    <source>
        <strain evidence="3 4">AG-B5</strain>
    </source>
</reference>
<evidence type="ECO:0000256" key="1">
    <source>
        <dbReference type="SAM" id="MobiDB-lite"/>
    </source>
</evidence>
<accession>A0ABR2VS99</accession>
<dbReference type="InterPro" id="IPR007921">
    <property type="entry name" value="CHAP_dom"/>
</dbReference>
<proteinExistence type="predicted"/>
<dbReference type="Gene3D" id="3.90.1720.10">
    <property type="entry name" value="endopeptidase domain like (from Nostoc punctiforme)"/>
    <property type="match status" value="1"/>
</dbReference>
<organism evidence="3 4">
    <name type="scientific">Basidiobolus ranarum</name>
    <dbReference type="NCBI Taxonomy" id="34480"/>
    <lineage>
        <taxon>Eukaryota</taxon>
        <taxon>Fungi</taxon>
        <taxon>Fungi incertae sedis</taxon>
        <taxon>Zoopagomycota</taxon>
        <taxon>Entomophthoromycotina</taxon>
        <taxon>Basidiobolomycetes</taxon>
        <taxon>Basidiobolales</taxon>
        <taxon>Basidiobolaceae</taxon>
        <taxon>Basidiobolus</taxon>
    </lineage>
</organism>